<evidence type="ECO:0000256" key="4">
    <source>
        <dbReference type="ARBA" id="ARBA00023136"/>
    </source>
</evidence>
<feature type="transmembrane region" description="Helical" evidence="5">
    <location>
        <begin position="51"/>
        <end position="69"/>
    </location>
</feature>
<dbReference type="InterPro" id="IPR007318">
    <property type="entry name" value="Phopholipid_MeTrfase"/>
</dbReference>
<feature type="transmembrane region" description="Helical" evidence="5">
    <location>
        <begin position="138"/>
        <end position="170"/>
    </location>
</feature>
<dbReference type="Gene3D" id="1.20.120.1630">
    <property type="match status" value="1"/>
</dbReference>
<dbReference type="GO" id="GO:0016740">
    <property type="term" value="F:transferase activity"/>
    <property type="evidence" value="ECO:0007669"/>
    <property type="project" value="UniProtKB-ARBA"/>
</dbReference>
<evidence type="ECO:0000256" key="1">
    <source>
        <dbReference type="ARBA" id="ARBA00004127"/>
    </source>
</evidence>
<gene>
    <name evidence="6" type="ORF">CRP01_41570</name>
</gene>
<keyword evidence="7" id="KW-1185">Reference proteome</keyword>
<feature type="transmembrane region" description="Helical" evidence="5">
    <location>
        <begin position="6"/>
        <end position="28"/>
    </location>
</feature>
<organism evidence="6 7">
    <name type="scientific">Flavilitoribacter nigricans (strain ATCC 23147 / DSM 23189 / NBRC 102662 / NCIMB 1420 / SS-2)</name>
    <name type="common">Lewinella nigricans</name>
    <dbReference type="NCBI Taxonomy" id="1122177"/>
    <lineage>
        <taxon>Bacteria</taxon>
        <taxon>Pseudomonadati</taxon>
        <taxon>Bacteroidota</taxon>
        <taxon>Saprospiria</taxon>
        <taxon>Saprospirales</taxon>
        <taxon>Lewinellaceae</taxon>
        <taxon>Flavilitoribacter</taxon>
    </lineage>
</organism>
<dbReference type="AlphaFoldDB" id="A0A2D0MWP0"/>
<evidence type="ECO:0000256" key="2">
    <source>
        <dbReference type="ARBA" id="ARBA00022692"/>
    </source>
</evidence>
<dbReference type="OrthoDB" id="9782395at2"/>
<proteinExistence type="predicted"/>
<dbReference type="GO" id="GO:0012505">
    <property type="term" value="C:endomembrane system"/>
    <property type="evidence" value="ECO:0007669"/>
    <property type="project" value="UniProtKB-SubCell"/>
</dbReference>
<feature type="transmembrane region" description="Helical" evidence="5">
    <location>
        <begin position="89"/>
        <end position="107"/>
    </location>
</feature>
<dbReference type="Pfam" id="PF04191">
    <property type="entry name" value="PEMT"/>
    <property type="match status" value="1"/>
</dbReference>
<keyword evidence="2 5" id="KW-0812">Transmembrane</keyword>
<dbReference type="EMBL" id="PDUD01000103">
    <property type="protein sequence ID" value="PHN00568.1"/>
    <property type="molecule type" value="Genomic_DNA"/>
</dbReference>
<keyword evidence="3 5" id="KW-1133">Transmembrane helix</keyword>
<accession>A0A2D0MWP0</accession>
<evidence type="ECO:0000256" key="5">
    <source>
        <dbReference type="SAM" id="Phobius"/>
    </source>
</evidence>
<dbReference type="PROSITE" id="PS50244">
    <property type="entry name" value="S5A_REDUCTASE"/>
    <property type="match status" value="1"/>
</dbReference>
<dbReference type="PANTHER" id="PTHR12714:SF9">
    <property type="entry name" value="PROTEIN-S-ISOPRENYLCYSTEINE O-METHYLTRANSFERASE"/>
    <property type="match status" value="1"/>
</dbReference>
<dbReference type="RefSeq" id="WP_099156014.1">
    <property type="nucleotide sequence ID" value="NZ_PDUD01000103.1"/>
</dbReference>
<protein>
    <submittedName>
        <fullName evidence="6">Uncharacterized protein</fullName>
    </submittedName>
</protein>
<dbReference type="Proteomes" id="UP000223913">
    <property type="component" value="Unassembled WGS sequence"/>
</dbReference>
<name>A0A2D0MWP0_FLAN2</name>
<evidence type="ECO:0000256" key="3">
    <source>
        <dbReference type="ARBA" id="ARBA00022989"/>
    </source>
</evidence>
<sequence>MDIHQYYMIIYLMSYFGLIIGVRSIILFKQTRINASKGFGKQSKTKRAERIIQAALFLMIIIGLNYTFFEPNYKYFFPIKFLELGWLKTIGFTIGICGILITFIAQLQMKNSWRLGIDEQEKLELITSGLFSITRNPIYLSLGISFIGFFLIAPNIGSIIFLILMFYGIAQKVNDEQEFLAGKFGEEYEKYRSNVNKWI</sequence>
<comment type="caution">
    <text evidence="6">The sequence shown here is derived from an EMBL/GenBank/DDBJ whole genome shotgun (WGS) entry which is preliminary data.</text>
</comment>
<reference evidence="6 7" key="1">
    <citation type="submission" date="2017-10" db="EMBL/GenBank/DDBJ databases">
        <title>The draft genome sequence of Lewinella nigricans NBRC 102662.</title>
        <authorList>
            <person name="Wang K."/>
        </authorList>
    </citation>
    <scope>NUCLEOTIDE SEQUENCE [LARGE SCALE GENOMIC DNA]</scope>
    <source>
        <strain evidence="6 7">NBRC 102662</strain>
    </source>
</reference>
<dbReference type="PANTHER" id="PTHR12714">
    <property type="entry name" value="PROTEIN-S ISOPRENYLCYSTEINE O-METHYLTRANSFERASE"/>
    <property type="match status" value="1"/>
</dbReference>
<evidence type="ECO:0000313" key="7">
    <source>
        <dbReference type="Proteomes" id="UP000223913"/>
    </source>
</evidence>
<keyword evidence="4 5" id="KW-0472">Membrane</keyword>
<comment type="subcellular location">
    <subcellularLocation>
        <location evidence="1">Endomembrane system</location>
        <topology evidence="1">Multi-pass membrane protein</topology>
    </subcellularLocation>
</comment>
<evidence type="ECO:0000313" key="6">
    <source>
        <dbReference type="EMBL" id="PHN00568.1"/>
    </source>
</evidence>